<evidence type="ECO:0000256" key="1">
    <source>
        <dbReference type="ARBA" id="ARBA00006499"/>
    </source>
</evidence>
<evidence type="ECO:0000259" key="3">
    <source>
        <dbReference type="Pfam" id="PF02230"/>
    </source>
</evidence>
<sequence>MTLVALYSPDWASRPRPDTVVLLLHGFGSNERDLPGIVAQLGVDAPMASLRAPLELGEGAYAWFPLDQELDIAREPVEDATNIVWQWVDENVDPETKLIVVGFSQGGCMATQLLRTRPERIADTVILSGFVLDGPQPADARLAEERPAVFWGRGTADTVIPPSLVAAASARLDALTALTVRIYEGLPHSVNDQELADVKAHLARH</sequence>
<evidence type="ECO:0000313" key="4">
    <source>
        <dbReference type="EMBL" id="NYI40963.1"/>
    </source>
</evidence>
<dbReference type="GO" id="GO:0016787">
    <property type="term" value="F:hydrolase activity"/>
    <property type="evidence" value="ECO:0007669"/>
    <property type="project" value="UniProtKB-KW"/>
</dbReference>
<dbReference type="PANTHER" id="PTHR10655">
    <property type="entry name" value="LYSOPHOSPHOLIPASE-RELATED"/>
    <property type="match status" value="1"/>
</dbReference>
<accession>A0A7Z0CJJ6</accession>
<dbReference type="EMBL" id="JACBZO010000001">
    <property type="protein sequence ID" value="NYI40963.1"/>
    <property type="molecule type" value="Genomic_DNA"/>
</dbReference>
<keyword evidence="2" id="KW-0378">Hydrolase</keyword>
<protein>
    <submittedName>
        <fullName evidence="4">Phospholipase/carboxylesterase</fullName>
    </submittedName>
</protein>
<feature type="domain" description="Phospholipase/carboxylesterase/thioesterase" evidence="3">
    <location>
        <begin position="16"/>
        <end position="204"/>
    </location>
</feature>
<dbReference type="InterPro" id="IPR029058">
    <property type="entry name" value="AB_hydrolase_fold"/>
</dbReference>
<dbReference type="SUPFAM" id="SSF53474">
    <property type="entry name" value="alpha/beta-Hydrolases"/>
    <property type="match status" value="1"/>
</dbReference>
<dbReference type="Pfam" id="PF02230">
    <property type="entry name" value="Abhydrolase_2"/>
    <property type="match status" value="1"/>
</dbReference>
<dbReference type="InterPro" id="IPR003140">
    <property type="entry name" value="PLipase/COase/thioEstase"/>
</dbReference>
<evidence type="ECO:0000256" key="2">
    <source>
        <dbReference type="ARBA" id="ARBA00022801"/>
    </source>
</evidence>
<reference evidence="4 5" key="1">
    <citation type="submission" date="2020-07" db="EMBL/GenBank/DDBJ databases">
        <title>Sequencing the genomes of 1000 actinobacteria strains.</title>
        <authorList>
            <person name="Klenk H.-P."/>
        </authorList>
    </citation>
    <scope>NUCLEOTIDE SEQUENCE [LARGE SCALE GENOMIC DNA]</scope>
    <source>
        <strain evidence="4 5">DSM 19970</strain>
    </source>
</reference>
<name>A0A7Z0CJJ6_9MICO</name>
<gene>
    <name evidence="4" type="ORF">BKA03_001082</name>
</gene>
<comment type="caution">
    <text evidence="4">The sequence shown here is derived from an EMBL/GenBank/DDBJ whole genome shotgun (WGS) entry which is preliminary data.</text>
</comment>
<evidence type="ECO:0000313" key="5">
    <source>
        <dbReference type="Proteomes" id="UP000547973"/>
    </source>
</evidence>
<organism evidence="4 5">
    <name type="scientific">Demequina lutea</name>
    <dbReference type="NCBI Taxonomy" id="431489"/>
    <lineage>
        <taxon>Bacteria</taxon>
        <taxon>Bacillati</taxon>
        <taxon>Actinomycetota</taxon>
        <taxon>Actinomycetes</taxon>
        <taxon>Micrococcales</taxon>
        <taxon>Demequinaceae</taxon>
        <taxon>Demequina</taxon>
    </lineage>
</organism>
<dbReference type="AlphaFoldDB" id="A0A7Z0CJJ6"/>
<keyword evidence="5" id="KW-1185">Reference proteome</keyword>
<dbReference type="RefSeq" id="WP_062075930.1">
    <property type="nucleotide sequence ID" value="NZ_BBRC01000014.1"/>
</dbReference>
<proteinExistence type="inferred from homology"/>
<dbReference type="InterPro" id="IPR050565">
    <property type="entry name" value="LYPA1-2/EST-like"/>
</dbReference>
<dbReference type="PANTHER" id="PTHR10655:SF17">
    <property type="entry name" value="LYSOPHOSPHOLIPASE-LIKE PROTEIN 1"/>
    <property type="match status" value="1"/>
</dbReference>
<comment type="similarity">
    <text evidence="1">Belongs to the AB hydrolase superfamily. AB hydrolase 2 family.</text>
</comment>
<dbReference type="Proteomes" id="UP000547973">
    <property type="component" value="Unassembled WGS sequence"/>
</dbReference>
<dbReference type="Gene3D" id="3.40.50.1820">
    <property type="entry name" value="alpha/beta hydrolase"/>
    <property type="match status" value="1"/>
</dbReference>